<dbReference type="GO" id="GO:0042910">
    <property type="term" value="F:xenobiotic transmembrane transporter activity"/>
    <property type="evidence" value="ECO:0007669"/>
    <property type="project" value="InterPro"/>
</dbReference>
<dbReference type="GO" id="GO:0015297">
    <property type="term" value="F:antiporter activity"/>
    <property type="evidence" value="ECO:0007669"/>
    <property type="project" value="UniProtKB-KW"/>
</dbReference>
<dbReference type="NCBIfam" id="TIGR00797">
    <property type="entry name" value="matE"/>
    <property type="match status" value="1"/>
</dbReference>
<proteinExistence type="inferred from homology"/>
<evidence type="ECO:0000256" key="7">
    <source>
        <dbReference type="ARBA" id="ARBA00022475"/>
    </source>
</evidence>
<dbReference type="AlphaFoldDB" id="A0A328ULP5"/>
<keyword evidence="15" id="KW-1185">Reference proteome</keyword>
<evidence type="ECO:0000256" key="5">
    <source>
        <dbReference type="ARBA" id="ARBA00022448"/>
    </source>
</evidence>
<dbReference type="GO" id="GO:0005886">
    <property type="term" value="C:plasma membrane"/>
    <property type="evidence" value="ECO:0007669"/>
    <property type="project" value="UniProtKB-SubCell"/>
</dbReference>
<gene>
    <name evidence="14" type="ORF">DPQ25_02610</name>
</gene>
<keyword evidence="8 13" id="KW-0812">Transmembrane</keyword>
<dbReference type="PANTHER" id="PTHR43298">
    <property type="entry name" value="MULTIDRUG RESISTANCE PROTEIN NORM-RELATED"/>
    <property type="match status" value="1"/>
</dbReference>
<comment type="caution">
    <text evidence="14">The sequence shown here is derived from an EMBL/GenBank/DDBJ whole genome shotgun (WGS) entry which is preliminary data.</text>
</comment>
<feature type="transmembrane region" description="Helical" evidence="13">
    <location>
        <begin position="161"/>
        <end position="181"/>
    </location>
</feature>
<comment type="function">
    <text evidence="1">Multidrug efflux pump.</text>
</comment>
<feature type="transmembrane region" description="Helical" evidence="13">
    <location>
        <begin position="381"/>
        <end position="404"/>
    </location>
</feature>
<reference evidence="14 15" key="1">
    <citation type="submission" date="2018-06" db="EMBL/GenBank/DDBJ databases">
        <title>Noncontiguous genome sequence of Ruminococcaceae bacterium ASD2818.</title>
        <authorList>
            <person name="Chaplin A.V."/>
            <person name="Sokolova S.R."/>
            <person name="Kochetkova T.O."/>
            <person name="Goltsov A.Y."/>
            <person name="Trofimov D.Y."/>
            <person name="Efimov B.A."/>
        </authorList>
    </citation>
    <scope>NUCLEOTIDE SEQUENCE [LARGE SCALE GENOMIC DNA]</scope>
    <source>
        <strain evidence="14 15">ASD2818</strain>
    </source>
</reference>
<evidence type="ECO:0000313" key="14">
    <source>
        <dbReference type="EMBL" id="RAQ30413.1"/>
    </source>
</evidence>
<dbReference type="InterPro" id="IPR048279">
    <property type="entry name" value="MdtK-like"/>
</dbReference>
<evidence type="ECO:0000256" key="2">
    <source>
        <dbReference type="ARBA" id="ARBA00004651"/>
    </source>
</evidence>
<keyword evidence="7" id="KW-1003">Cell membrane</keyword>
<name>A0A328ULP5_9FIRM</name>
<dbReference type="RefSeq" id="WP_112331610.1">
    <property type="nucleotide sequence ID" value="NZ_QLYR01000001.1"/>
</dbReference>
<evidence type="ECO:0000256" key="4">
    <source>
        <dbReference type="ARBA" id="ARBA00020268"/>
    </source>
</evidence>
<evidence type="ECO:0000256" key="3">
    <source>
        <dbReference type="ARBA" id="ARBA00010199"/>
    </source>
</evidence>
<keyword evidence="9 13" id="KW-1133">Transmembrane helix</keyword>
<keyword evidence="11 13" id="KW-0472">Membrane</keyword>
<evidence type="ECO:0000256" key="9">
    <source>
        <dbReference type="ARBA" id="ARBA00022989"/>
    </source>
</evidence>
<dbReference type="CDD" id="cd13137">
    <property type="entry name" value="MATE_NorM_like"/>
    <property type="match status" value="1"/>
</dbReference>
<keyword evidence="10" id="KW-0406">Ion transport</keyword>
<dbReference type="PANTHER" id="PTHR43298:SF2">
    <property type="entry name" value="FMN_FAD EXPORTER YEEO-RELATED"/>
    <property type="match status" value="1"/>
</dbReference>
<feature type="transmembrane region" description="Helical" evidence="13">
    <location>
        <begin position="88"/>
        <end position="109"/>
    </location>
</feature>
<feature type="transmembrane region" description="Helical" evidence="13">
    <location>
        <begin position="277"/>
        <end position="297"/>
    </location>
</feature>
<dbReference type="Proteomes" id="UP000249377">
    <property type="component" value="Unassembled WGS sequence"/>
</dbReference>
<dbReference type="PIRSF" id="PIRSF006603">
    <property type="entry name" value="DinF"/>
    <property type="match status" value="1"/>
</dbReference>
<evidence type="ECO:0000256" key="13">
    <source>
        <dbReference type="SAM" id="Phobius"/>
    </source>
</evidence>
<sequence>MMFSRKAVYALVLPLMVEQLLGVTIGMADTVMVSSCGEAAVSGVSLVDSINILLIQIFAAMATGGAIVSAQYLGRQNREKANLSAKQLFFIVAVLSCFIMLLCLALNNPLLHLIFGSAEESVMANCETYFFWSALSYPFIGLYNAGAALFRSMNNSKVSMLTSLGMNTINVSGNALLIFGFQMGVTGAAIATLVSRVVGAAVMLLLLLRPHNVIYIDTFRRFRPDWRMVRTILAIGIPSGLENGMFQIGKILVQGLVASLGTIAIASNAVAGSVAGIPQIPGAAIGLGLITIVGRCVGANEYEQARKYIIRLTGLAYVAMAVLSVGLILAARPVIQCYGLLGETSDLAFELLVANCLASIVLWPASFVLPNGLRAANDVKFTMTVSVLSMWIFRIGFSYLLVYGFQMGVLGVWVAMFIDWGVRIIAFVARFLSGKWTAKKLAD</sequence>
<feature type="transmembrane region" description="Helical" evidence="13">
    <location>
        <begin position="410"/>
        <end position="432"/>
    </location>
</feature>
<feature type="transmembrane region" description="Helical" evidence="13">
    <location>
        <begin position="309"/>
        <end position="331"/>
    </location>
</feature>
<dbReference type="InterPro" id="IPR002528">
    <property type="entry name" value="MATE_fam"/>
</dbReference>
<feature type="transmembrane region" description="Helical" evidence="13">
    <location>
        <begin position="351"/>
        <end position="369"/>
    </location>
</feature>
<feature type="transmembrane region" description="Helical" evidence="13">
    <location>
        <begin position="129"/>
        <end position="149"/>
    </location>
</feature>
<evidence type="ECO:0000256" key="8">
    <source>
        <dbReference type="ARBA" id="ARBA00022692"/>
    </source>
</evidence>
<dbReference type="GO" id="GO:0006811">
    <property type="term" value="P:monoatomic ion transport"/>
    <property type="evidence" value="ECO:0007669"/>
    <property type="project" value="UniProtKB-KW"/>
</dbReference>
<evidence type="ECO:0000256" key="11">
    <source>
        <dbReference type="ARBA" id="ARBA00023136"/>
    </source>
</evidence>
<dbReference type="InterPro" id="IPR050222">
    <property type="entry name" value="MATE_MdtK"/>
</dbReference>
<dbReference type="Pfam" id="PF01554">
    <property type="entry name" value="MatE"/>
    <property type="match status" value="2"/>
</dbReference>
<evidence type="ECO:0000256" key="1">
    <source>
        <dbReference type="ARBA" id="ARBA00003408"/>
    </source>
</evidence>
<evidence type="ECO:0000256" key="12">
    <source>
        <dbReference type="ARBA" id="ARBA00031636"/>
    </source>
</evidence>
<evidence type="ECO:0000313" key="15">
    <source>
        <dbReference type="Proteomes" id="UP000249377"/>
    </source>
</evidence>
<comment type="similarity">
    <text evidence="3">Belongs to the multi antimicrobial extrusion (MATE) (TC 2.A.66.1) family.</text>
</comment>
<feature type="transmembrane region" description="Helical" evidence="13">
    <location>
        <begin position="251"/>
        <end position="271"/>
    </location>
</feature>
<evidence type="ECO:0000256" key="10">
    <source>
        <dbReference type="ARBA" id="ARBA00023065"/>
    </source>
</evidence>
<keyword evidence="5" id="KW-0813">Transport</keyword>
<organism evidence="14 15">
    <name type="scientific">Hydrogeniiclostridium mannosilyticum</name>
    <dbReference type="NCBI Taxonomy" id="2764322"/>
    <lineage>
        <taxon>Bacteria</taxon>
        <taxon>Bacillati</taxon>
        <taxon>Bacillota</taxon>
        <taxon>Clostridia</taxon>
        <taxon>Eubacteriales</taxon>
        <taxon>Acutalibacteraceae</taxon>
        <taxon>Hydrogeniiclostridium</taxon>
    </lineage>
</organism>
<comment type="subcellular location">
    <subcellularLocation>
        <location evidence="2">Cell membrane</location>
        <topology evidence="2">Multi-pass membrane protein</topology>
    </subcellularLocation>
</comment>
<protein>
    <recommendedName>
        <fullName evidence="4">Probable multidrug resistance protein NorM</fullName>
    </recommendedName>
    <alternativeName>
        <fullName evidence="12">Multidrug-efflux transporter</fullName>
    </alternativeName>
</protein>
<dbReference type="EMBL" id="QLYR01000001">
    <property type="protein sequence ID" value="RAQ30413.1"/>
    <property type="molecule type" value="Genomic_DNA"/>
</dbReference>
<keyword evidence="6" id="KW-0050">Antiport</keyword>
<evidence type="ECO:0000256" key="6">
    <source>
        <dbReference type="ARBA" id="ARBA00022449"/>
    </source>
</evidence>
<feature type="transmembrane region" description="Helical" evidence="13">
    <location>
        <begin position="187"/>
        <end position="208"/>
    </location>
</feature>
<accession>A0A328ULP5</accession>
<feature type="transmembrane region" description="Helical" evidence="13">
    <location>
        <begin position="46"/>
        <end position="68"/>
    </location>
</feature>